<dbReference type="Proteomes" id="UP000239471">
    <property type="component" value="Unassembled WGS sequence"/>
</dbReference>
<keyword evidence="2" id="KW-1185">Reference proteome</keyword>
<dbReference type="RefSeq" id="WP_207655371.1">
    <property type="nucleotide sequence ID" value="NZ_PVXQ01000024.1"/>
</dbReference>
<evidence type="ECO:0000313" key="2">
    <source>
        <dbReference type="Proteomes" id="UP000239471"/>
    </source>
</evidence>
<comment type="caution">
    <text evidence="1">The sequence shown here is derived from an EMBL/GenBank/DDBJ whole genome shotgun (WGS) entry which is preliminary data.</text>
</comment>
<name>A0A2T0BD30_9CLOT</name>
<proteinExistence type="predicted"/>
<dbReference type="AlphaFoldDB" id="A0A2T0BD30"/>
<accession>A0A2T0BD30</accession>
<evidence type="ECO:0000313" key="1">
    <source>
        <dbReference type="EMBL" id="PRR81784.1"/>
    </source>
</evidence>
<reference evidence="1 2" key="1">
    <citation type="submission" date="2018-03" db="EMBL/GenBank/DDBJ databases">
        <title>Genome sequence of Clostridium vincentii DSM 10228.</title>
        <authorList>
            <person name="Poehlein A."/>
            <person name="Daniel R."/>
        </authorList>
    </citation>
    <scope>NUCLEOTIDE SEQUENCE [LARGE SCALE GENOMIC DNA]</scope>
    <source>
        <strain evidence="1 2">DSM 10228</strain>
    </source>
</reference>
<protein>
    <submittedName>
        <fullName evidence="1">Uncharacterized protein</fullName>
    </submittedName>
</protein>
<dbReference type="EMBL" id="PVXQ01000024">
    <property type="protein sequence ID" value="PRR81784.1"/>
    <property type="molecule type" value="Genomic_DNA"/>
</dbReference>
<gene>
    <name evidence="1" type="ORF">CLVI_22730</name>
</gene>
<sequence>MTKTHIYLPKVRTNSYPQNKELRSYASDGSSTMLPNPAIDDIAANNIACQEFDYTESLVDEGTNILPDDNNMMAHADTMMAPDYEEYNIMPDNKLEGDK</sequence>
<organism evidence="1 2">
    <name type="scientific">Clostridium vincentii</name>
    <dbReference type="NCBI Taxonomy" id="52704"/>
    <lineage>
        <taxon>Bacteria</taxon>
        <taxon>Bacillati</taxon>
        <taxon>Bacillota</taxon>
        <taxon>Clostridia</taxon>
        <taxon>Eubacteriales</taxon>
        <taxon>Clostridiaceae</taxon>
        <taxon>Clostridium</taxon>
    </lineage>
</organism>